<evidence type="ECO:0000313" key="2">
    <source>
        <dbReference type="Proteomes" id="UP000694864"/>
    </source>
</evidence>
<dbReference type="Pfam" id="PF07727">
    <property type="entry name" value="RVT_2"/>
    <property type="match status" value="1"/>
</dbReference>
<proteinExistence type="predicted"/>
<reference evidence="2" key="1">
    <citation type="journal article" date="2014" name="Nat. Commun.">
        <title>The emerging biofuel crop Camelina sativa retains a highly undifferentiated hexaploid genome structure.</title>
        <authorList>
            <person name="Kagale S."/>
            <person name="Koh C."/>
            <person name="Nixon J."/>
            <person name="Bollina V."/>
            <person name="Clarke W.E."/>
            <person name="Tuteja R."/>
            <person name="Spillane C."/>
            <person name="Robinson S.J."/>
            <person name="Links M.G."/>
            <person name="Clarke C."/>
            <person name="Higgins E.E."/>
            <person name="Huebert T."/>
            <person name="Sharpe A.G."/>
            <person name="Parkin I.A."/>
        </authorList>
    </citation>
    <scope>NUCLEOTIDE SEQUENCE [LARGE SCALE GENOMIC DNA]</scope>
    <source>
        <strain evidence="2">cv. DH55</strain>
    </source>
</reference>
<dbReference type="CDD" id="cd09272">
    <property type="entry name" value="RNase_HI_RT_Ty1"/>
    <property type="match status" value="1"/>
</dbReference>
<dbReference type="InterPro" id="IPR043502">
    <property type="entry name" value="DNA/RNA_pol_sf"/>
</dbReference>
<dbReference type="Proteomes" id="UP000694864">
    <property type="component" value="Unplaced"/>
</dbReference>
<evidence type="ECO:0000313" key="3">
    <source>
        <dbReference type="RefSeq" id="XP_019098352.1"/>
    </source>
</evidence>
<dbReference type="SUPFAM" id="SSF56672">
    <property type="entry name" value="DNA/RNA polymerases"/>
    <property type="match status" value="1"/>
</dbReference>
<dbReference type="PANTHER" id="PTHR11439:SF463">
    <property type="entry name" value="REVERSE TRANSCRIPTASE TY1_COPIA-TYPE DOMAIN-CONTAINING PROTEIN"/>
    <property type="match status" value="1"/>
</dbReference>
<accession>A0ABM1RH64</accession>
<dbReference type="RefSeq" id="XP_019098352.1">
    <property type="nucleotide sequence ID" value="XM_019242807.1"/>
</dbReference>
<feature type="domain" description="Reverse transcriptase Ty1/copia-type" evidence="1">
    <location>
        <begin position="1"/>
        <end position="146"/>
    </location>
</feature>
<sequence length="389" mass="43639">MRPPPGLEDTIGPGKVFKLNKAIYGLKQSPRAWYHKLSTTLLGRGFHKSEADHTLFTLPSDKGIIVILVYVDDIIISGSDKVGIQDTKDFLKSVFDIKDLGELKYFLGIEVYRTNEGLFLSQRKYALDLLAEAGKLGSKNVATPLEENYKAGGKGELEAAPFEDVTRYRRLVGKLIYLTITRPDICFAVNQASQHMQNPTVHHWNMVNRILKYIKGAPGQGIWMGRNENTELVGYCDADYAGDREDRRSTTGYCTFLGGNLVTWKSKKQKVVSLSSAEAEYRAMRKLTTELMWLKALLKDLGVESSKPITMHCDNEAAIHIATNSVFHERTKHIEVDCHKVREQIQLGVTLPCHTKSSEQLADILTKAASPQVCEYIHSKLGLIDLTRP</sequence>
<dbReference type="GeneID" id="109131636"/>
<gene>
    <name evidence="3" type="primary">LOC109131636</name>
</gene>
<evidence type="ECO:0000259" key="1">
    <source>
        <dbReference type="Pfam" id="PF07727"/>
    </source>
</evidence>
<dbReference type="PANTHER" id="PTHR11439">
    <property type="entry name" value="GAG-POL-RELATED RETROTRANSPOSON"/>
    <property type="match status" value="1"/>
</dbReference>
<reference evidence="3" key="2">
    <citation type="submission" date="2025-08" db="UniProtKB">
        <authorList>
            <consortium name="RefSeq"/>
        </authorList>
    </citation>
    <scope>IDENTIFICATION</scope>
    <source>
        <tissue evidence="3">Leaf</tissue>
    </source>
</reference>
<dbReference type="InterPro" id="IPR013103">
    <property type="entry name" value="RVT_2"/>
</dbReference>
<organism evidence="2 3">
    <name type="scientific">Camelina sativa</name>
    <name type="common">False flax</name>
    <name type="synonym">Myagrum sativum</name>
    <dbReference type="NCBI Taxonomy" id="90675"/>
    <lineage>
        <taxon>Eukaryota</taxon>
        <taxon>Viridiplantae</taxon>
        <taxon>Streptophyta</taxon>
        <taxon>Embryophyta</taxon>
        <taxon>Tracheophyta</taxon>
        <taxon>Spermatophyta</taxon>
        <taxon>Magnoliopsida</taxon>
        <taxon>eudicotyledons</taxon>
        <taxon>Gunneridae</taxon>
        <taxon>Pentapetalae</taxon>
        <taxon>rosids</taxon>
        <taxon>malvids</taxon>
        <taxon>Brassicales</taxon>
        <taxon>Brassicaceae</taxon>
        <taxon>Camelineae</taxon>
        <taxon>Camelina</taxon>
    </lineage>
</organism>
<protein>
    <submittedName>
        <fullName evidence="3">Uncharacterized protein LOC109131636</fullName>
    </submittedName>
</protein>
<name>A0ABM1RH64_CAMSA</name>
<keyword evidence="2" id="KW-1185">Reference proteome</keyword>